<accession>A9A4C1</accession>
<dbReference type="KEGG" id="nmr:Nmar_0714"/>
<dbReference type="STRING" id="436308.Nmar_0714"/>
<evidence type="ECO:0008006" key="4">
    <source>
        <dbReference type="Google" id="ProtNLM"/>
    </source>
</evidence>
<reference evidence="2 3" key="1">
    <citation type="journal article" date="2010" name="Proc. Natl. Acad. Sci. U.S.A.">
        <title>Nitrosopumilus maritimus genome reveals unique mechanisms for nitrification and autotrophy in globally distributed marine crenarchaea.</title>
        <authorList>
            <person name="Walker C.B."/>
            <person name="de la Torre J.R."/>
            <person name="Klotz M.G."/>
            <person name="Urakawa H."/>
            <person name="Pinel N."/>
            <person name="Arp D.J."/>
            <person name="Brochier-Armanet C."/>
            <person name="Chain P.S."/>
            <person name="Chan P.P."/>
            <person name="Gollabgir A."/>
            <person name="Hemp J."/>
            <person name="Hugler M."/>
            <person name="Karr E.A."/>
            <person name="Konneke M."/>
            <person name="Shin M."/>
            <person name="Lawton T.J."/>
            <person name="Lowe T."/>
            <person name="Martens-Habbena W."/>
            <person name="Sayavedra-Soto L.A."/>
            <person name="Lang D."/>
            <person name="Sievert S.M."/>
            <person name="Rosenzweig A.C."/>
            <person name="Manning G."/>
            <person name="Stahl D.A."/>
        </authorList>
    </citation>
    <scope>NUCLEOTIDE SEQUENCE [LARGE SCALE GENOMIC DNA]</scope>
    <source>
        <strain evidence="2 3">SCM1</strain>
    </source>
</reference>
<dbReference type="PhylomeDB" id="A9A4C1"/>
<dbReference type="HOGENOM" id="CLU_634019_0_0_2"/>
<sequence>MVFGWGKKKQEEKVVEEIPQSKDVSLDDVEKIVDDLKKLRESQTVSEVKHLRNSTAPLIEDLIKIGNMLEKDTLNVDDIDKHLAVIVVRGKKQVIDVIKRGVVSLPDVSSIESAKKLDNSLNQILKKVGDVLGRQTRVIHIFAKKYANQLKDNLEVMNQNRSNIHDVLQNFENTESTSSEIINALKKIETLKSKKIEKDQKIINTNNELESTKEQLSSLEKNIDEIKSSDEYKKYLESKKSLELFENEKAKIKNEINSQFTKISRPLGRYEYTSSLEKDQKNILTKLVENPFDVLTSENKDSIIVILENVRKNVTSGSISVKDVEKTLSQITETVETLDGFISQVSTYFQKHQKMSNDLDSLRSEKLTSLESEFAKTSDSKNDLELKSETFQGEIDEIDTSIPQLVTEIEKKLRSFSNTKYTVLMS</sequence>
<evidence type="ECO:0000256" key="1">
    <source>
        <dbReference type="SAM" id="Coils"/>
    </source>
</evidence>
<organism evidence="2 3">
    <name type="scientific">Nitrosopumilus maritimus (strain SCM1)</name>
    <dbReference type="NCBI Taxonomy" id="436308"/>
    <lineage>
        <taxon>Archaea</taxon>
        <taxon>Nitrososphaerota</taxon>
        <taxon>Nitrososphaeria</taxon>
        <taxon>Nitrosopumilales</taxon>
        <taxon>Nitrosopumilaceae</taxon>
        <taxon>Nitrosopumilus</taxon>
    </lineage>
</organism>
<dbReference type="Proteomes" id="UP000000792">
    <property type="component" value="Chromosome"/>
</dbReference>
<evidence type="ECO:0000313" key="3">
    <source>
        <dbReference type="Proteomes" id="UP000000792"/>
    </source>
</evidence>
<dbReference type="EMBL" id="CP000866">
    <property type="protein sequence ID" value="ABX12610.1"/>
    <property type="molecule type" value="Genomic_DNA"/>
</dbReference>
<protein>
    <recommendedName>
        <fullName evidence="4">Exonuclease SbcC</fullName>
    </recommendedName>
</protein>
<keyword evidence="1" id="KW-0175">Coiled coil</keyword>
<dbReference type="OrthoDB" id="12116at2157"/>
<dbReference type="InParanoid" id="A9A4C1"/>
<evidence type="ECO:0000313" key="2">
    <source>
        <dbReference type="EMBL" id="ABX12610.1"/>
    </source>
</evidence>
<gene>
    <name evidence="2" type="ordered locus">Nmar_0714</name>
</gene>
<dbReference type="AlphaFoldDB" id="A9A4C1"/>
<dbReference type="eggNOG" id="arCOG00373">
    <property type="taxonomic scope" value="Archaea"/>
</dbReference>
<keyword evidence="3" id="KW-1185">Reference proteome</keyword>
<dbReference type="EnsemblBacteria" id="ABX12610">
    <property type="protein sequence ID" value="ABX12610"/>
    <property type="gene ID" value="Nmar_0714"/>
</dbReference>
<dbReference type="RefSeq" id="WP_012215097.1">
    <property type="nucleotide sequence ID" value="NC_010085.1"/>
</dbReference>
<dbReference type="GeneID" id="5773584"/>
<proteinExistence type="predicted"/>
<feature type="coiled-coil region" evidence="1">
    <location>
        <begin position="202"/>
        <end position="262"/>
    </location>
</feature>
<name>A9A4C1_NITMS</name>